<dbReference type="AlphaFoldDB" id="B3EPL3"/>
<sequence>MLNFLTANISPDGLRDHNAEKSHVLKPYGIVAQLRYH</sequence>
<accession>B3EPL3</accession>
<organism evidence="1">
    <name type="scientific">Chlorobium phaeobacteroides (strain BS1)</name>
    <dbReference type="NCBI Taxonomy" id="331678"/>
    <lineage>
        <taxon>Bacteria</taxon>
        <taxon>Pseudomonadati</taxon>
        <taxon>Chlorobiota</taxon>
        <taxon>Chlorobiia</taxon>
        <taxon>Chlorobiales</taxon>
        <taxon>Chlorobiaceae</taxon>
        <taxon>Chlorobium/Pelodictyon group</taxon>
        <taxon>Chlorobium</taxon>
    </lineage>
</organism>
<protein>
    <submittedName>
        <fullName evidence="1">Uncharacterized protein</fullName>
    </submittedName>
</protein>
<dbReference type="KEGG" id="cpb:Cphamn1_0946"/>
<gene>
    <name evidence="1" type="ordered locus">Cphamn1_0946</name>
</gene>
<name>B3EPL3_CHLPB</name>
<dbReference type="STRING" id="331678.Cphamn1_0946"/>
<evidence type="ECO:0000313" key="1">
    <source>
        <dbReference type="EMBL" id="ACE03891.1"/>
    </source>
</evidence>
<dbReference type="EMBL" id="CP001101">
    <property type="protein sequence ID" value="ACE03891.1"/>
    <property type="molecule type" value="Genomic_DNA"/>
</dbReference>
<proteinExistence type="predicted"/>
<dbReference type="HOGENOM" id="CLU_3364051_0_0_10"/>
<reference evidence="1" key="1">
    <citation type="submission" date="2008-06" db="EMBL/GenBank/DDBJ databases">
        <title>Complete sequence of Chlorobium phaeobacteroides BS1.</title>
        <authorList>
            <consortium name="US DOE Joint Genome Institute"/>
            <person name="Lucas S."/>
            <person name="Copeland A."/>
            <person name="Lapidus A."/>
            <person name="Glavina del Rio T."/>
            <person name="Dalin E."/>
            <person name="Tice H."/>
            <person name="Bruce D."/>
            <person name="Goodwin L."/>
            <person name="Pitluck S."/>
            <person name="Schmutz J."/>
            <person name="Larimer F."/>
            <person name="Land M."/>
            <person name="Hauser L."/>
            <person name="Kyrpides N."/>
            <person name="Ovchinnikova G."/>
            <person name="Li T."/>
            <person name="Liu Z."/>
            <person name="Zhao F."/>
            <person name="Overmann J."/>
            <person name="Bryant D.A."/>
            <person name="Richardson P."/>
        </authorList>
    </citation>
    <scope>NUCLEOTIDE SEQUENCE [LARGE SCALE GENOMIC DNA]</scope>
    <source>
        <strain evidence="1">BS1</strain>
    </source>
</reference>